<evidence type="ECO:0000256" key="6">
    <source>
        <dbReference type="ARBA" id="ARBA00022692"/>
    </source>
</evidence>
<dbReference type="Gene3D" id="1.25.40.10">
    <property type="entry name" value="Tetratricopeptide repeat domain"/>
    <property type="match status" value="1"/>
</dbReference>
<gene>
    <name evidence="12" type="ORF">PUN32_11370</name>
</gene>
<keyword evidence="13" id="KW-1185">Reference proteome</keyword>
<proteinExistence type="predicted"/>
<evidence type="ECO:0000256" key="4">
    <source>
        <dbReference type="ARBA" id="ARBA00022475"/>
    </source>
</evidence>
<keyword evidence="8 10" id="KW-0472">Membrane</keyword>
<dbReference type="SUPFAM" id="SSF48452">
    <property type="entry name" value="TPR-like"/>
    <property type="match status" value="1"/>
</dbReference>
<evidence type="ECO:0000256" key="10">
    <source>
        <dbReference type="SAM" id="Phobius"/>
    </source>
</evidence>
<accession>A0ABT5V2P3</accession>
<feature type="transmembrane region" description="Helical" evidence="10">
    <location>
        <begin position="43"/>
        <end position="62"/>
    </location>
</feature>
<reference evidence="12 13" key="1">
    <citation type="submission" date="2023-02" db="EMBL/GenBank/DDBJ databases">
        <title>Vibrio intestini sp. nov., a close relative of Vibrio cholerae isolated from the intestine of Healthy Culter dabryi.</title>
        <authorList>
            <person name="Wu N."/>
        </authorList>
    </citation>
    <scope>NUCLEOTIDE SEQUENCE [LARGE SCALE GENOMIC DNA]</scope>
    <source>
        <strain evidence="12 13">DSL-7</strain>
    </source>
</reference>
<keyword evidence="6 10" id="KW-0812">Transmembrane</keyword>
<dbReference type="Proteomes" id="UP001216189">
    <property type="component" value="Unassembled WGS sequence"/>
</dbReference>
<sequence>MIRLIFLFTVLGLGLFVGTQYTGQQGYVLISIANHTLEMSVTTLVIFIIAALAGLFALEWAVKKILRTGFYTWNWFSVRKQRHSRRYTNQAIIKLLEGNWAQAEKKATRWANYHDMPLLCYLTAAEAAHGMGNHSKRDHYLALAAKQPHATLTVELTRAKQQISQGDHAAALNTLTQLEQSYPQHPLRLRLLQQCYQALAKWQAQLDLLPQLTKAKLITNAEAQQLELTAQAAIVHEVASQQGRDGLVQYWSKMPSKLKTDPDLLASVIPMFIQYQADDQAFSILKPCLNKHNLPALYALLPQLNLSDRQPLIRLLQQALQRDQHNAPAHSALGQLYLREAQWADAQHHLEQALSLRCDVSDYAYLAEALDQQTLTRAAHDVARKALSLLK</sequence>
<dbReference type="Pfam" id="PF07219">
    <property type="entry name" value="HemY_N"/>
    <property type="match status" value="1"/>
</dbReference>
<comment type="pathway">
    <text evidence="3">Porphyrin-containing compound metabolism; protoheme biosynthesis.</text>
</comment>
<keyword evidence="5" id="KW-0997">Cell inner membrane</keyword>
<comment type="caution">
    <text evidence="12">The sequence shown here is derived from an EMBL/GenBank/DDBJ whole genome shotgun (WGS) entry which is preliminary data.</text>
</comment>
<evidence type="ECO:0000313" key="13">
    <source>
        <dbReference type="Proteomes" id="UP001216189"/>
    </source>
</evidence>
<evidence type="ECO:0000256" key="7">
    <source>
        <dbReference type="ARBA" id="ARBA00022989"/>
    </source>
</evidence>
<protein>
    <submittedName>
        <fullName evidence="12">Heme biosynthesis HemY N-terminal domain-containing protein</fullName>
    </submittedName>
</protein>
<dbReference type="InterPro" id="IPR005254">
    <property type="entry name" value="Heme_biosyn_assoc_TPR_pro"/>
</dbReference>
<name>A0ABT5V2P3_9VIBR</name>
<evidence type="ECO:0000256" key="9">
    <source>
        <dbReference type="ARBA" id="ARBA00023244"/>
    </source>
</evidence>
<dbReference type="NCBIfam" id="TIGR00540">
    <property type="entry name" value="TPR_hemY_coli"/>
    <property type="match status" value="1"/>
</dbReference>
<keyword evidence="4" id="KW-1003">Cell membrane</keyword>
<evidence type="ECO:0000256" key="8">
    <source>
        <dbReference type="ARBA" id="ARBA00023136"/>
    </source>
</evidence>
<organism evidence="12 13">
    <name type="scientific">Vibrio chanodichtyis</name>
    <dbReference type="NCBI Taxonomy" id="3027932"/>
    <lineage>
        <taxon>Bacteria</taxon>
        <taxon>Pseudomonadati</taxon>
        <taxon>Pseudomonadota</taxon>
        <taxon>Gammaproteobacteria</taxon>
        <taxon>Vibrionales</taxon>
        <taxon>Vibrionaceae</taxon>
        <taxon>Vibrio</taxon>
    </lineage>
</organism>
<feature type="domain" description="HemY N-terminal" evidence="11">
    <location>
        <begin position="26"/>
        <end position="132"/>
    </location>
</feature>
<keyword evidence="7 10" id="KW-1133">Transmembrane helix</keyword>
<evidence type="ECO:0000256" key="3">
    <source>
        <dbReference type="ARBA" id="ARBA00004744"/>
    </source>
</evidence>
<evidence type="ECO:0000256" key="2">
    <source>
        <dbReference type="ARBA" id="ARBA00004429"/>
    </source>
</evidence>
<keyword evidence="9" id="KW-0627">Porphyrin biosynthesis</keyword>
<evidence type="ECO:0000256" key="5">
    <source>
        <dbReference type="ARBA" id="ARBA00022519"/>
    </source>
</evidence>
<evidence type="ECO:0000256" key="1">
    <source>
        <dbReference type="ARBA" id="ARBA00002962"/>
    </source>
</evidence>
<comment type="function">
    <text evidence="1">Involved in a late step of protoheme IX synthesis.</text>
</comment>
<dbReference type="RefSeq" id="WP_274723330.1">
    <property type="nucleotide sequence ID" value="NZ_JARBFT010000012.1"/>
</dbReference>
<evidence type="ECO:0000259" key="11">
    <source>
        <dbReference type="Pfam" id="PF07219"/>
    </source>
</evidence>
<dbReference type="InterPro" id="IPR010817">
    <property type="entry name" value="HemY_N"/>
</dbReference>
<dbReference type="EMBL" id="JARBFT010000012">
    <property type="protein sequence ID" value="MDE1515611.1"/>
    <property type="molecule type" value="Genomic_DNA"/>
</dbReference>
<dbReference type="InterPro" id="IPR011990">
    <property type="entry name" value="TPR-like_helical_dom_sf"/>
</dbReference>
<evidence type="ECO:0000313" key="12">
    <source>
        <dbReference type="EMBL" id="MDE1515611.1"/>
    </source>
</evidence>
<comment type="subcellular location">
    <subcellularLocation>
        <location evidence="2">Cell inner membrane</location>
        <topology evidence="2">Multi-pass membrane protein</topology>
    </subcellularLocation>
</comment>